<evidence type="ECO:0000313" key="4">
    <source>
        <dbReference type="EMBL" id="CAA9485843.1"/>
    </source>
</evidence>
<dbReference type="Gene3D" id="3.40.50.300">
    <property type="entry name" value="P-loop containing nucleotide triphosphate hydrolases"/>
    <property type="match status" value="1"/>
</dbReference>
<protein>
    <recommendedName>
        <fullName evidence="3">Nuclease SbcCD subunit C</fullName>
    </recommendedName>
</protein>
<feature type="non-terminal residue" evidence="4">
    <location>
        <position position="1"/>
    </location>
</feature>
<accession>A0A6J4S5H8</accession>
<sequence>AAGFANLAGARDAIRSPTHCSGLEQRLRAYDDGLAERRGLVADPTLQAAAAAEAVDVEALRAGARAAAGAQARAQENLGLTQRHARELRRLERQLTDALDGLAPVQARTQQVRELAFLVDGTAAANRKRMRLSAYVLAARLEEIAAAATVRLASMTDGRYTIEHSDAGAKGHKRGGLDLRIVDGWTGRSRHPATLSGGETFQASLALALGLADVVEAESGGARMETLFVDEGFGSLDPASLDLALDVLDRLRDGGRVVGIVSHVGELRQRIPTQLHVVKGRAGSHVREPRAA</sequence>
<proteinExistence type="inferred from homology"/>
<dbReference type="PANTHER" id="PTHR32114">
    <property type="entry name" value="ABC TRANSPORTER ABCH.3"/>
    <property type="match status" value="1"/>
</dbReference>
<evidence type="ECO:0000256" key="1">
    <source>
        <dbReference type="ARBA" id="ARBA00006930"/>
    </source>
</evidence>
<name>A0A6J4S5H8_9ACTN</name>
<comment type="subunit">
    <text evidence="2">Heterodimer of SbcC and SbcD.</text>
</comment>
<dbReference type="SUPFAM" id="SSF52540">
    <property type="entry name" value="P-loop containing nucleoside triphosphate hydrolases"/>
    <property type="match status" value="1"/>
</dbReference>
<dbReference type="InterPro" id="IPR027417">
    <property type="entry name" value="P-loop_NTPase"/>
</dbReference>
<dbReference type="EMBL" id="CADCVR010000033">
    <property type="protein sequence ID" value="CAA9485843.1"/>
    <property type="molecule type" value="Genomic_DNA"/>
</dbReference>
<evidence type="ECO:0000256" key="3">
    <source>
        <dbReference type="ARBA" id="ARBA00013368"/>
    </source>
</evidence>
<dbReference type="Pfam" id="PF13558">
    <property type="entry name" value="SbcC_Walker_B"/>
    <property type="match status" value="1"/>
</dbReference>
<dbReference type="AlphaFoldDB" id="A0A6J4S5H8"/>
<evidence type="ECO:0000256" key="2">
    <source>
        <dbReference type="ARBA" id="ARBA00011322"/>
    </source>
</evidence>
<dbReference type="PANTHER" id="PTHR32114:SF2">
    <property type="entry name" value="ABC TRANSPORTER ABCH.3"/>
    <property type="match status" value="1"/>
</dbReference>
<reference evidence="4" key="1">
    <citation type="submission" date="2020-02" db="EMBL/GenBank/DDBJ databases">
        <authorList>
            <person name="Meier V. D."/>
        </authorList>
    </citation>
    <scope>NUCLEOTIDE SEQUENCE</scope>
    <source>
        <strain evidence="4">AVDCRST_MAG53</strain>
    </source>
</reference>
<gene>
    <name evidence="4" type="ORF">AVDCRST_MAG53-989</name>
</gene>
<comment type="similarity">
    <text evidence="1">Belongs to the SMC family. SbcC subfamily.</text>
</comment>
<organism evidence="4">
    <name type="scientific">uncultured Solirubrobacteraceae bacterium</name>
    <dbReference type="NCBI Taxonomy" id="1162706"/>
    <lineage>
        <taxon>Bacteria</taxon>
        <taxon>Bacillati</taxon>
        <taxon>Actinomycetota</taxon>
        <taxon>Thermoleophilia</taxon>
        <taxon>Solirubrobacterales</taxon>
        <taxon>Solirubrobacteraceae</taxon>
        <taxon>environmental samples</taxon>
    </lineage>
</organism>